<name>A0A1Y1S0N4_9SPIO</name>
<keyword evidence="5" id="KW-0136">Cellulose degradation</keyword>
<dbReference type="PROSITE" id="PS00653">
    <property type="entry name" value="GLYCOSYL_HYDROL_F1_2"/>
    <property type="match status" value="1"/>
</dbReference>
<dbReference type="PANTHER" id="PTHR10353:SF36">
    <property type="entry name" value="LP05116P"/>
    <property type="match status" value="1"/>
</dbReference>
<keyword evidence="8" id="KW-0624">Polysaccharide degradation</keyword>
<evidence type="ECO:0000256" key="12">
    <source>
        <dbReference type="RuleBase" id="RU361175"/>
    </source>
</evidence>
<evidence type="ECO:0000256" key="6">
    <source>
        <dbReference type="ARBA" id="ARBA00023277"/>
    </source>
</evidence>
<dbReference type="RefSeq" id="WP_083048787.1">
    <property type="nucleotide sequence ID" value="NZ_MWQY01000004.1"/>
</dbReference>
<keyword evidence="14" id="KW-1185">Reference proteome</keyword>
<evidence type="ECO:0000256" key="10">
    <source>
        <dbReference type="PIRSR" id="PIRSR617736-2"/>
    </source>
</evidence>
<feature type="binding site" evidence="10">
    <location>
        <position position="118"/>
    </location>
    <ligand>
        <name>substrate</name>
    </ligand>
</feature>
<organism evidence="13 14">
    <name type="scientific">Marispirochaeta aestuarii</name>
    <dbReference type="NCBI Taxonomy" id="1963862"/>
    <lineage>
        <taxon>Bacteria</taxon>
        <taxon>Pseudomonadati</taxon>
        <taxon>Spirochaetota</taxon>
        <taxon>Spirochaetia</taxon>
        <taxon>Spirochaetales</taxon>
        <taxon>Spirochaetaceae</taxon>
        <taxon>Marispirochaeta</taxon>
    </lineage>
</organism>
<dbReference type="PROSITE" id="PS00572">
    <property type="entry name" value="GLYCOSYL_HYDROL_F1_1"/>
    <property type="match status" value="1"/>
</dbReference>
<dbReference type="InterPro" id="IPR001360">
    <property type="entry name" value="Glyco_hydro_1"/>
</dbReference>
<dbReference type="GO" id="GO:0008422">
    <property type="term" value="F:beta-glucosidase activity"/>
    <property type="evidence" value="ECO:0007669"/>
    <property type="project" value="UniProtKB-EC"/>
</dbReference>
<dbReference type="STRING" id="1963862.B4O97_04690"/>
<feature type="binding site" evidence="10">
    <location>
        <position position="291"/>
    </location>
    <ligand>
        <name>substrate</name>
    </ligand>
</feature>
<evidence type="ECO:0000256" key="1">
    <source>
        <dbReference type="ARBA" id="ARBA00000448"/>
    </source>
</evidence>
<feature type="active site" description="Nucleophile" evidence="9 11">
    <location>
        <position position="347"/>
    </location>
</feature>
<dbReference type="NCBIfam" id="TIGR03356">
    <property type="entry name" value="BGL"/>
    <property type="match status" value="1"/>
</dbReference>
<dbReference type="Pfam" id="PF00232">
    <property type="entry name" value="Glyco_hydro_1"/>
    <property type="match status" value="1"/>
</dbReference>
<dbReference type="EMBL" id="MWQY01000004">
    <property type="protein sequence ID" value="ORC36925.1"/>
    <property type="molecule type" value="Genomic_DNA"/>
</dbReference>
<dbReference type="Proteomes" id="UP000192343">
    <property type="component" value="Unassembled WGS sequence"/>
</dbReference>
<dbReference type="InterPro" id="IPR017736">
    <property type="entry name" value="Glyco_hydro_1_beta-glucosidase"/>
</dbReference>
<feature type="binding site" evidence="10">
    <location>
        <position position="395"/>
    </location>
    <ligand>
        <name>substrate</name>
    </ligand>
</feature>
<dbReference type="InterPro" id="IPR018120">
    <property type="entry name" value="Glyco_hydro_1_AS"/>
</dbReference>
<evidence type="ECO:0000256" key="5">
    <source>
        <dbReference type="ARBA" id="ARBA00023001"/>
    </source>
</evidence>
<feature type="binding site" evidence="10">
    <location>
        <begin position="402"/>
        <end position="403"/>
    </location>
    <ligand>
        <name>substrate</name>
    </ligand>
</feature>
<reference evidence="13 14" key="1">
    <citation type="submission" date="2017-03" db="EMBL/GenBank/DDBJ databases">
        <title>Draft Genome sequence of Marispirochaeta sp. strain JC444.</title>
        <authorList>
            <person name="Shivani Y."/>
            <person name="Subhash Y."/>
            <person name="Sasikala C."/>
            <person name="Ramana C."/>
        </authorList>
    </citation>
    <scope>NUCLEOTIDE SEQUENCE [LARGE SCALE GENOMIC DNA]</scope>
    <source>
        <strain evidence="13 14">JC444</strain>
    </source>
</reference>
<dbReference type="PANTHER" id="PTHR10353">
    <property type="entry name" value="GLYCOSYL HYDROLASE"/>
    <property type="match status" value="1"/>
</dbReference>
<sequence>MNFPKDFLFGSATASYQVEGAWDKDGRTMSIWDTFCRTPGAVRHGHTGDRACDQYHRYPEDIDLMYRAGIQSYRFSLAWPRIFPKGGSTPNPAGIDYYNRLIDALLDKGITPAITLYHWDLPQELQDSGGWTVRKTAEKYADYAAFCFKTFGDRVKTWITLNEPWCSSHLGYLHGEHAPGIRDRAMAYRAVHHLNLAHGLAVQRFRSMNLKGRIGISLNLSTPRPAARHPEDLHAADRAADGQSRIYLDPLFGKGYPQRHLDTEPAVHMPIEPGDMEIISSPIDFLGLNYYWEEVVRHDASAAEEFVAVPSHFKKTAMGWDVVPEGLYRQIRWVHETYGPLDLYITENGAAFPDRLDESGTACHDPERIEYLREHLRVCKRLCSEGIPLKGYFLWSLLDNFEWAHGYTKRFGIIYIDYGDMRRIPKDSYYFYRDVIAGTEPL</sequence>
<keyword evidence="4 12" id="KW-0378">Hydrolase</keyword>
<dbReference type="GO" id="GO:0030245">
    <property type="term" value="P:cellulose catabolic process"/>
    <property type="evidence" value="ECO:0007669"/>
    <property type="project" value="UniProtKB-KW"/>
</dbReference>
<dbReference type="FunFam" id="3.20.20.80:FF:000004">
    <property type="entry name" value="Beta-glucosidase 6-phospho-beta-glucosidase"/>
    <property type="match status" value="1"/>
</dbReference>
<dbReference type="EC" id="3.2.1.21" evidence="3 12"/>
<dbReference type="SUPFAM" id="SSF51445">
    <property type="entry name" value="(Trans)glycosidases"/>
    <property type="match status" value="1"/>
</dbReference>
<dbReference type="Gene3D" id="3.20.20.80">
    <property type="entry name" value="Glycosidases"/>
    <property type="match status" value="1"/>
</dbReference>
<evidence type="ECO:0000313" key="13">
    <source>
        <dbReference type="EMBL" id="ORC36925.1"/>
    </source>
</evidence>
<evidence type="ECO:0000256" key="8">
    <source>
        <dbReference type="ARBA" id="ARBA00023326"/>
    </source>
</evidence>
<evidence type="ECO:0000256" key="4">
    <source>
        <dbReference type="ARBA" id="ARBA00022801"/>
    </source>
</evidence>
<evidence type="ECO:0000256" key="3">
    <source>
        <dbReference type="ARBA" id="ARBA00012744"/>
    </source>
</evidence>
<dbReference type="PRINTS" id="PR00131">
    <property type="entry name" value="GLHYDRLASE1"/>
</dbReference>
<feature type="active site" description="Proton donor" evidence="9">
    <location>
        <position position="163"/>
    </location>
</feature>
<dbReference type="AlphaFoldDB" id="A0A1Y1S0N4"/>
<protein>
    <recommendedName>
        <fullName evidence="3 12">Beta-glucosidase</fullName>
        <ecNumber evidence="3 12">3.2.1.21</ecNumber>
    </recommendedName>
</protein>
<dbReference type="InterPro" id="IPR033132">
    <property type="entry name" value="GH_1_N_CS"/>
</dbReference>
<evidence type="ECO:0000313" key="14">
    <source>
        <dbReference type="Proteomes" id="UP000192343"/>
    </source>
</evidence>
<dbReference type="GO" id="GO:0005829">
    <property type="term" value="C:cytosol"/>
    <property type="evidence" value="ECO:0007669"/>
    <property type="project" value="TreeGrafter"/>
</dbReference>
<feature type="binding site" evidence="10">
    <location>
        <position position="17"/>
    </location>
    <ligand>
        <name>substrate</name>
    </ligand>
</feature>
<comment type="similarity">
    <text evidence="2 12">Belongs to the glycosyl hydrolase 1 family.</text>
</comment>
<evidence type="ECO:0000256" key="11">
    <source>
        <dbReference type="PROSITE-ProRule" id="PRU10055"/>
    </source>
</evidence>
<comment type="caution">
    <text evidence="13">The sequence shown here is derived from an EMBL/GenBank/DDBJ whole genome shotgun (WGS) entry which is preliminary data.</text>
</comment>
<dbReference type="OrthoDB" id="9765195at2"/>
<dbReference type="InterPro" id="IPR017853">
    <property type="entry name" value="GH"/>
</dbReference>
<gene>
    <name evidence="13" type="ORF">B4O97_04690</name>
</gene>
<evidence type="ECO:0000256" key="2">
    <source>
        <dbReference type="ARBA" id="ARBA00010838"/>
    </source>
</evidence>
<keyword evidence="6" id="KW-0119">Carbohydrate metabolism</keyword>
<accession>A0A1Y1S0N4</accession>
<feature type="binding site" evidence="10">
    <location>
        <position position="162"/>
    </location>
    <ligand>
        <name>substrate</name>
    </ligand>
</feature>
<evidence type="ECO:0000256" key="7">
    <source>
        <dbReference type="ARBA" id="ARBA00023295"/>
    </source>
</evidence>
<evidence type="ECO:0000256" key="9">
    <source>
        <dbReference type="PIRSR" id="PIRSR617736-1"/>
    </source>
</evidence>
<proteinExistence type="inferred from homology"/>
<keyword evidence="7 12" id="KW-0326">Glycosidase</keyword>
<comment type="catalytic activity">
    <reaction evidence="1 12">
        <text>Hydrolysis of terminal, non-reducing beta-D-glucosyl residues with release of beta-D-glucose.</text>
        <dbReference type="EC" id="3.2.1.21"/>
    </reaction>
</comment>